<name>A0A286UM94_9AGAM</name>
<dbReference type="STRING" id="2282107.A0A286UM94"/>
<accession>A0A286UM94</accession>
<gene>
    <name evidence="2" type="ORF">PNOK_0335800</name>
</gene>
<dbReference type="Proteomes" id="UP000217199">
    <property type="component" value="Unassembled WGS sequence"/>
</dbReference>
<comment type="caution">
    <text evidence="2">The sequence shown here is derived from an EMBL/GenBank/DDBJ whole genome shotgun (WGS) entry which is preliminary data.</text>
</comment>
<reference evidence="2 3" key="1">
    <citation type="journal article" date="2017" name="Mol. Ecol.">
        <title>Comparative and population genomic landscape of Phellinus noxius: A hypervariable fungus causing root rot in trees.</title>
        <authorList>
            <person name="Chung C.L."/>
            <person name="Lee T.J."/>
            <person name="Akiba M."/>
            <person name="Lee H.H."/>
            <person name="Kuo T.H."/>
            <person name="Liu D."/>
            <person name="Ke H.M."/>
            <person name="Yokoi T."/>
            <person name="Roa M.B."/>
            <person name="Lu M.J."/>
            <person name="Chang Y.Y."/>
            <person name="Ann P.J."/>
            <person name="Tsai J.N."/>
            <person name="Chen C.Y."/>
            <person name="Tzean S.S."/>
            <person name="Ota Y."/>
            <person name="Hattori T."/>
            <person name="Sahashi N."/>
            <person name="Liou R.F."/>
            <person name="Kikuchi T."/>
            <person name="Tsai I.J."/>
        </authorList>
    </citation>
    <scope>NUCLEOTIDE SEQUENCE [LARGE SCALE GENOMIC DNA]</scope>
    <source>
        <strain evidence="2 3">FFPRI411160</strain>
    </source>
</reference>
<evidence type="ECO:0000313" key="2">
    <source>
        <dbReference type="EMBL" id="PAV20731.1"/>
    </source>
</evidence>
<sequence length="180" mass="20319">MQAFNANGGKDKLCWTNEDPRDSLIFGPWGGFYRFQHDSSRGVTELLRTSRGDREDRVARFEWGMNGSLGRVTIGKISVPMIDLTKPYPTNSAYRSCIGPDGLTYRWAPSTNGVDIVLQDPYNNTIACMHPIRPTRYPIGHVYYEFYFYKSANGGALLPPVMDTAIITAMLYRYTTNLGL</sequence>
<evidence type="ECO:0000313" key="3">
    <source>
        <dbReference type="Proteomes" id="UP000217199"/>
    </source>
</evidence>
<organism evidence="2 3">
    <name type="scientific">Pyrrhoderma noxium</name>
    <dbReference type="NCBI Taxonomy" id="2282107"/>
    <lineage>
        <taxon>Eukaryota</taxon>
        <taxon>Fungi</taxon>
        <taxon>Dikarya</taxon>
        <taxon>Basidiomycota</taxon>
        <taxon>Agaricomycotina</taxon>
        <taxon>Agaricomycetes</taxon>
        <taxon>Hymenochaetales</taxon>
        <taxon>Hymenochaetaceae</taxon>
        <taxon>Pyrrhoderma</taxon>
    </lineage>
</organism>
<keyword evidence="3" id="KW-1185">Reference proteome</keyword>
<feature type="domain" description="DUF6593" evidence="1">
    <location>
        <begin position="32"/>
        <end position="136"/>
    </location>
</feature>
<dbReference type="Pfam" id="PF20236">
    <property type="entry name" value="DUF6593"/>
    <property type="match status" value="1"/>
</dbReference>
<proteinExistence type="predicted"/>
<evidence type="ECO:0000259" key="1">
    <source>
        <dbReference type="Pfam" id="PF20236"/>
    </source>
</evidence>
<dbReference type="InParanoid" id="A0A286UM94"/>
<dbReference type="AlphaFoldDB" id="A0A286UM94"/>
<dbReference type="InterPro" id="IPR046528">
    <property type="entry name" value="DUF6593"/>
</dbReference>
<dbReference type="OrthoDB" id="3332782at2759"/>
<protein>
    <recommendedName>
        <fullName evidence="1">DUF6593 domain-containing protein</fullName>
    </recommendedName>
</protein>
<dbReference type="EMBL" id="NBII01000003">
    <property type="protein sequence ID" value="PAV20731.1"/>
    <property type="molecule type" value="Genomic_DNA"/>
</dbReference>